<keyword evidence="4" id="KW-0804">Transcription</keyword>
<comment type="caution">
    <text evidence="7">The sequence shown here is derived from an EMBL/GenBank/DDBJ whole genome shotgun (WGS) entry which is preliminary data.</text>
</comment>
<keyword evidence="1" id="KW-0678">Repressor</keyword>
<dbReference type="EMBL" id="JBHSEH010000012">
    <property type="protein sequence ID" value="MFC4426874.1"/>
    <property type="molecule type" value="Genomic_DNA"/>
</dbReference>
<dbReference type="Pfam" id="PF13377">
    <property type="entry name" value="Peripla_BP_3"/>
    <property type="match status" value="1"/>
</dbReference>
<dbReference type="InterPro" id="IPR010982">
    <property type="entry name" value="Lambda_DNA-bd_dom_sf"/>
</dbReference>
<keyword evidence="8" id="KW-1185">Reference proteome</keyword>
<dbReference type="Gene3D" id="1.10.260.40">
    <property type="entry name" value="lambda repressor-like DNA-binding domains"/>
    <property type="match status" value="1"/>
</dbReference>
<name>A0ABV8XMW2_9DEIO</name>
<feature type="region of interest" description="Disordered" evidence="5">
    <location>
        <begin position="327"/>
        <end position="376"/>
    </location>
</feature>
<dbReference type="PROSITE" id="PS50932">
    <property type="entry name" value="HTH_LACI_2"/>
    <property type="match status" value="1"/>
</dbReference>
<keyword evidence="3 7" id="KW-0238">DNA-binding</keyword>
<dbReference type="SUPFAM" id="SSF47413">
    <property type="entry name" value="lambda repressor-like DNA-binding domains"/>
    <property type="match status" value="1"/>
</dbReference>
<gene>
    <name evidence="7" type="ORF">ACFOZ9_11700</name>
</gene>
<dbReference type="InterPro" id="IPR028082">
    <property type="entry name" value="Peripla_BP_I"/>
</dbReference>
<evidence type="ECO:0000256" key="2">
    <source>
        <dbReference type="ARBA" id="ARBA00023015"/>
    </source>
</evidence>
<evidence type="ECO:0000259" key="6">
    <source>
        <dbReference type="PROSITE" id="PS50932"/>
    </source>
</evidence>
<evidence type="ECO:0000313" key="8">
    <source>
        <dbReference type="Proteomes" id="UP001595998"/>
    </source>
</evidence>
<evidence type="ECO:0000256" key="5">
    <source>
        <dbReference type="SAM" id="MobiDB-lite"/>
    </source>
</evidence>
<dbReference type="InterPro" id="IPR046335">
    <property type="entry name" value="LacI/GalR-like_sensor"/>
</dbReference>
<feature type="compositionally biased region" description="Pro residues" evidence="5">
    <location>
        <begin position="367"/>
        <end position="376"/>
    </location>
</feature>
<dbReference type="CDD" id="cd01392">
    <property type="entry name" value="HTH_LacI"/>
    <property type="match status" value="1"/>
</dbReference>
<protein>
    <submittedName>
        <fullName evidence="7">LacI family DNA-binding transcriptional regulator</fullName>
    </submittedName>
</protein>
<dbReference type="Pfam" id="PF00356">
    <property type="entry name" value="LacI"/>
    <property type="match status" value="1"/>
</dbReference>
<dbReference type="SMART" id="SM00354">
    <property type="entry name" value="HTH_LACI"/>
    <property type="match status" value="1"/>
</dbReference>
<keyword evidence="2" id="KW-0805">Transcription regulation</keyword>
<feature type="domain" description="HTH lacI-type" evidence="6">
    <location>
        <begin position="4"/>
        <end position="58"/>
    </location>
</feature>
<feature type="compositionally biased region" description="Polar residues" evidence="5">
    <location>
        <begin position="352"/>
        <end position="361"/>
    </location>
</feature>
<dbReference type="InterPro" id="IPR000843">
    <property type="entry name" value="HTH_LacI"/>
</dbReference>
<dbReference type="PANTHER" id="PTHR30146">
    <property type="entry name" value="LACI-RELATED TRANSCRIPTIONAL REPRESSOR"/>
    <property type="match status" value="1"/>
</dbReference>
<evidence type="ECO:0000313" key="7">
    <source>
        <dbReference type="EMBL" id="MFC4426874.1"/>
    </source>
</evidence>
<dbReference type="CDD" id="cd06290">
    <property type="entry name" value="PBP1_LacI-like"/>
    <property type="match status" value="1"/>
</dbReference>
<organism evidence="7 8">
    <name type="scientific">Deinococcus navajonensis</name>
    <dbReference type="NCBI Taxonomy" id="309884"/>
    <lineage>
        <taxon>Bacteria</taxon>
        <taxon>Thermotogati</taxon>
        <taxon>Deinococcota</taxon>
        <taxon>Deinococci</taxon>
        <taxon>Deinococcales</taxon>
        <taxon>Deinococcaceae</taxon>
        <taxon>Deinococcus</taxon>
    </lineage>
</organism>
<evidence type="ECO:0000256" key="1">
    <source>
        <dbReference type="ARBA" id="ARBA00022491"/>
    </source>
</evidence>
<dbReference type="Proteomes" id="UP001595998">
    <property type="component" value="Unassembled WGS sequence"/>
</dbReference>
<dbReference type="RefSeq" id="WP_380039802.1">
    <property type="nucleotide sequence ID" value="NZ_JBHSEH010000012.1"/>
</dbReference>
<dbReference type="PANTHER" id="PTHR30146:SF148">
    <property type="entry name" value="HTH-TYPE TRANSCRIPTIONAL REPRESSOR PURR-RELATED"/>
    <property type="match status" value="1"/>
</dbReference>
<dbReference type="Gene3D" id="3.40.50.2300">
    <property type="match status" value="2"/>
</dbReference>
<accession>A0ABV8XMW2</accession>
<reference evidence="8" key="1">
    <citation type="journal article" date="2019" name="Int. J. Syst. Evol. Microbiol.">
        <title>The Global Catalogue of Microorganisms (GCM) 10K type strain sequencing project: providing services to taxonomists for standard genome sequencing and annotation.</title>
        <authorList>
            <consortium name="The Broad Institute Genomics Platform"/>
            <consortium name="The Broad Institute Genome Sequencing Center for Infectious Disease"/>
            <person name="Wu L."/>
            <person name="Ma J."/>
        </authorList>
    </citation>
    <scope>NUCLEOTIDE SEQUENCE [LARGE SCALE GENOMIC DNA]</scope>
    <source>
        <strain evidence="8">CCUG 56029</strain>
    </source>
</reference>
<proteinExistence type="predicted"/>
<sequence>MATPTLEDVAQAAGVSVSTASRVFTGTAKVRGDKHAAVMRAAEQLGYRPNAIARSLASGRSLLIGVLTQDISSPFYGEVLRGIEQGLEGSSYSAIFASGHWRVEEEASALHGLMGRPVDGLIVLGGHTPDERLAAMAAKVPLIAVGRSVRGLEDQCLRIDNVQGSYDCARHLLELGHRRIAYIAGPESHRDACERLQGFQRALADWKVEANPSLIVEGDFLEPSGLLAVESLFARGALFSAVMAANDQMAYGARLGLYRRGIRVPEDISLVGFDDLSSSAFTTPPLTTMRQPTYEMGVAAAEAILATLGGAPLPTADFRVQLMVRESTAPTHRERQRLSPLDPRPAGPAGNGTPSPASAQASEPRPQDPPFPGERL</sequence>
<dbReference type="GO" id="GO:0003677">
    <property type="term" value="F:DNA binding"/>
    <property type="evidence" value="ECO:0007669"/>
    <property type="project" value="UniProtKB-KW"/>
</dbReference>
<evidence type="ECO:0000256" key="3">
    <source>
        <dbReference type="ARBA" id="ARBA00023125"/>
    </source>
</evidence>
<evidence type="ECO:0000256" key="4">
    <source>
        <dbReference type="ARBA" id="ARBA00023163"/>
    </source>
</evidence>
<dbReference type="SUPFAM" id="SSF53822">
    <property type="entry name" value="Periplasmic binding protein-like I"/>
    <property type="match status" value="1"/>
</dbReference>